<evidence type="ECO:0000256" key="1">
    <source>
        <dbReference type="ARBA" id="ARBA00008874"/>
    </source>
</evidence>
<evidence type="ECO:0000256" key="3">
    <source>
        <dbReference type="ARBA" id="ARBA00022840"/>
    </source>
</evidence>
<evidence type="ECO:0000313" key="7">
    <source>
        <dbReference type="EMBL" id="TWU48317.1"/>
    </source>
</evidence>
<feature type="region of interest" description="Disordered" evidence="5">
    <location>
        <begin position="1"/>
        <end position="34"/>
    </location>
</feature>
<feature type="compositionally biased region" description="Polar residues" evidence="5">
    <location>
        <begin position="885"/>
        <end position="900"/>
    </location>
</feature>
<feature type="compositionally biased region" description="Low complexity" evidence="5">
    <location>
        <begin position="868"/>
        <end position="877"/>
    </location>
</feature>
<dbReference type="SMART" id="SM00220">
    <property type="entry name" value="S_TKc"/>
    <property type="match status" value="1"/>
</dbReference>
<dbReference type="EC" id="2.7.11.1" evidence="7"/>
<dbReference type="GO" id="GO:0004674">
    <property type="term" value="F:protein serine/threonine kinase activity"/>
    <property type="evidence" value="ECO:0007669"/>
    <property type="project" value="UniProtKB-EC"/>
</dbReference>
<dbReference type="PANTHER" id="PTHR45832:SF22">
    <property type="entry name" value="SERINE_THREONINE-PROTEIN KINASE SAMKA-RELATED"/>
    <property type="match status" value="1"/>
</dbReference>
<dbReference type="InterPro" id="IPR017441">
    <property type="entry name" value="Protein_kinase_ATP_BS"/>
</dbReference>
<dbReference type="Gene3D" id="3.40.50.300">
    <property type="entry name" value="P-loop containing nucleotide triphosphate hydrolases"/>
    <property type="match status" value="1"/>
</dbReference>
<dbReference type="EMBL" id="SJPX01000005">
    <property type="protein sequence ID" value="TWU48317.1"/>
    <property type="molecule type" value="Genomic_DNA"/>
</dbReference>
<accession>A0A5C6EJM5</accession>
<dbReference type="CDD" id="cd14014">
    <property type="entry name" value="STKc_PknB_like"/>
    <property type="match status" value="1"/>
</dbReference>
<dbReference type="PROSITE" id="PS50011">
    <property type="entry name" value="PROTEIN_KINASE_DOM"/>
    <property type="match status" value="1"/>
</dbReference>
<evidence type="ECO:0000259" key="6">
    <source>
        <dbReference type="PROSITE" id="PS50011"/>
    </source>
</evidence>
<dbReference type="OrthoDB" id="5476445at2"/>
<dbReference type="RefSeq" id="WP_146536695.1">
    <property type="nucleotide sequence ID" value="NZ_SJPX01000005.1"/>
</dbReference>
<dbReference type="Pfam" id="PF00069">
    <property type="entry name" value="Pkinase"/>
    <property type="match status" value="1"/>
</dbReference>
<keyword evidence="3 4" id="KW-0067">ATP-binding</keyword>
<dbReference type="PROSITE" id="PS00107">
    <property type="entry name" value="PROTEIN_KINASE_ATP"/>
    <property type="match status" value="1"/>
</dbReference>
<dbReference type="InterPro" id="IPR000719">
    <property type="entry name" value="Prot_kinase_dom"/>
</dbReference>
<evidence type="ECO:0000256" key="4">
    <source>
        <dbReference type="PROSITE-ProRule" id="PRU10141"/>
    </source>
</evidence>
<dbReference type="GO" id="GO:0005524">
    <property type="term" value="F:ATP binding"/>
    <property type="evidence" value="ECO:0007669"/>
    <property type="project" value="UniProtKB-UniRule"/>
</dbReference>
<evidence type="ECO:0000313" key="8">
    <source>
        <dbReference type="Proteomes" id="UP000317977"/>
    </source>
</evidence>
<comment type="similarity">
    <text evidence="1">Belongs to the protein kinase superfamily. STE Ser/Thr protein kinase family. STE20 subfamily.</text>
</comment>
<organism evidence="7 8">
    <name type="scientific">Rubripirellula reticaptiva</name>
    <dbReference type="NCBI Taxonomy" id="2528013"/>
    <lineage>
        <taxon>Bacteria</taxon>
        <taxon>Pseudomonadati</taxon>
        <taxon>Planctomycetota</taxon>
        <taxon>Planctomycetia</taxon>
        <taxon>Pirellulales</taxon>
        <taxon>Pirellulaceae</taxon>
        <taxon>Rubripirellula</taxon>
    </lineage>
</organism>
<sequence length="1297" mass="143752">MSDFFRSDDDTPLRRQGEKETHGDTHRDPPPWKEGDTLGEFVLEQLLGSGSSGFVYRVFDKKTRRQIALKILRTGDSDALMRNRLGFRRMMQIEHPNLLYVDRIYKIGDYTALAMDLVSGVTFNIAVRGLSTLPRDEAFQQLLTWMRDFSSGLAAMHGAGLTHRDIKPQNLMVDDQGRGRVIDYGLVDTFSLEHSEAEFGNVILGTPHYLAPEVICRQLYLPAGDIFALGIVMIEAMQYVALNNLQTDNASGRADTLAFLHVDGPGVERNQTLQIDAELILTALDSLSEHVPQVIGDACRQMLDRDAAERPTALRLSRLGAPPKSPPMPSDNTMVGRAAQLAEIHHWADSVFAGKVSRLNITGPSGIGKTRLLEEAIAYIESKRWGQVFRGRCRLREDSALQSFEQICDAIANRYRQGDRDRLKMDPVSFEVLSSIFPVLENVMENCLEMPPVSAETPRLVSMEAAIRLSKQIREIGPLFIIIDDAQWADQDSLVTIDGLQTGGGDTGLGIITVSRSTVDRQQTPADVSIALGPIPTRFLVDHLAATATRWGIPISEDALSKLADSTGGSAFRLQELANEFRPGGVLSQIDFDDVSDHAVTDIAGIDRLWQRRLERLSEHAKQVLLFVVTAGGMVSTSQLGELTGQGEDVDAAVSELSNLRLIIDEATGGECISIFHDRFADQCIATLDPKDKQKANAAWASLLVRQDRPESLAARIAGHWFAAGQPGRAVSHAILAAEDAERRVANTEAARWHAQATPHLTGAEKIHHTRQAARCYHAADRTLEAAQQYQLLASLVDEDERFDFEVLATVMLLQCGQYQLVASTLNAFAKKLGLPRPKPQWLARLSIVARVIRLKMQRRSLIDLIRSSPTSSPTSSVTDRDAQSAASATNFTEFDSPQPTTVPPSPEETNPKLRQKIDLCVALERPMSLFNNLYATELNLTSAMLVRKHGTFEQRVISAVGESVFGSYESGRNRAEGLANLIALVSIANERGIPKPIGDVWAGLTYSHFMACRWDQMETPLASCVENYRRTELSPNFEILHVQWTGLWANWHQGRWDRMTSSSDEMFETAVRRNDGFGKQITLTGLAGNAWLVRDHDSELNHLRNQLDQSDGPGPDEMLNLFDRLGRIYSVIYRGDDKLACELHEDLQLQTSRLPFSKIQCFRIACQSLGALIGLHCHTKNPTPDGVKRIRRETSKLRSEGIPFSCLLANFYDGMLQWNLARQSGNSSDTEAAVAWLTRAQAEAEEARVRPIQLAAADTLAEIATGTPSQSLRNRMIARGVVAPNKLARLYTIVPE</sequence>
<feature type="binding site" evidence="4">
    <location>
        <position position="70"/>
    </location>
    <ligand>
        <name>ATP</name>
        <dbReference type="ChEBI" id="CHEBI:30616"/>
    </ligand>
</feature>
<dbReference type="Gene3D" id="1.10.510.10">
    <property type="entry name" value="Transferase(Phosphotransferase) domain 1"/>
    <property type="match status" value="1"/>
</dbReference>
<dbReference type="InterPro" id="IPR027417">
    <property type="entry name" value="P-loop_NTPase"/>
</dbReference>
<name>A0A5C6EJM5_9BACT</name>
<dbReference type="PROSITE" id="PS00108">
    <property type="entry name" value="PROTEIN_KINASE_ST"/>
    <property type="match status" value="1"/>
</dbReference>
<dbReference type="Proteomes" id="UP000317977">
    <property type="component" value="Unassembled WGS sequence"/>
</dbReference>
<dbReference type="InterPro" id="IPR041664">
    <property type="entry name" value="AAA_16"/>
</dbReference>
<keyword evidence="2 4" id="KW-0547">Nucleotide-binding</keyword>
<keyword evidence="7" id="KW-0808">Transferase</keyword>
<evidence type="ECO:0000256" key="2">
    <source>
        <dbReference type="ARBA" id="ARBA00022741"/>
    </source>
</evidence>
<dbReference type="PANTHER" id="PTHR45832">
    <property type="entry name" value="SERINE/THREONINE-PROTEIN KINASE SAMKA-RELATED-RELATED"/>
    <property type="match status" value="1"/>
</dbReference>
<dbReference type="Pfam" id="PF13191">
    <property type="entry name" value="AAA_16"/>
    <property type="match status" value="1"/>
</dbReference>
<keyword evidence="7" id="KW-0418">Kinase</keyword>
<dbReference type="Gene3D" id="3.30.200.20">
    <property type="entry name" value="Phosphorylase Kinase, domain 1"/>
    <property type="match status" value="1"/>
</dbReference>
<feature type="domain" description="Protein kinase" evidence="6">
    <location>
        <begin position="41"/>
        <end position="328"/>
    </location>
</feature>
<dbReference type="SUPFAM" id="SSF56112">
    <property type="entry name" value="Protein kinase-like (PK-like)"/>
    <property type="match status" value="1"/>
</dbReference>
<dbReference type="InterPro" id="IPR011009">
    <property type="entry name" value="Kinase-like_dom_sf"/>
</dbReference>
<evidence type="ECO:0000256" key="5">
    <source>
        <dbReference type="SAM" id="MobiDB-lite"/>
    </source>
</evidence>
<feature type="region of interest" description="Disordered" evidence="5">
    <location>
        <begin position="866"/>
        <end position="912"/>
    </location>
</feature>
<dbReference type="SUPFAM" id="SSF52540">
    <property type="entry name" value="P-loop containing nucleoside triphosphate hydrolases"/>
    <property type="match status" value="1"/>
</dbReference>
<dbReference type="InterPro" id="IPR008271">
    <property type="entry name" value="Ser/Thr_kinase_AS"/>
</dbReference>
<comment type="caution">
    <text evidence="7">The sequence shown here is derived from an EMBL/GenBank/DDBJ whole genome shotgun (WGS) entry which is preliminary data.</text>
</comment>
<keyword evidence="8" id="KW-1185">Reference proteome</keyword>
<dbReference type="InterPro" id="IPR051931">
    <property type="entry name" value="PAK3-like"/>
</dbReference>
<proteinExistence type="inferred from homology"/>
<gene>
    <name evidence="7" type="primary">prkC_21</name>
    <name evidence="7" type="ORF">Poly59_51630</name>
</gene>
<protein>
    <submittedName>
        <fullName evidence="7">Serine/threonine-protein kinase PrkC</fullName>
        <ecNumber evidence="7">2.7.11.1</ecNumber>
    </submittedName>
</protein>
<reference evidence="7 8" key="1">
    <citation type="submission" date="2019-02" db="EMBL/GenBank/DDBJ databases">
        <title>Deep-cultivation of Planctomycetes and their phenomic and genomic characterization uncovers novel biology.</title>
        <authorList>
            <person name="Wiegand S."/>
            <person name="Jogler M."/>
            <person name="Boedeker C."/>
            <person name="Pinto D."/>
            <person name="Vollmers J."/>
            <person name="Rivas-Marin E."/>
            <person name="Kohn T."/>
            <person name="Peeters S.H."/>
            <person name="Heuer A."/>
            <person name="Rast P."/>
            <person name="Oberbeckmann S."/>
            <person name="Bunk B."/>
            <person name="Jeske O."/>
            <person name="Meyerdierks A."/>
            <person name="Storesund J.E."/>
            <person name="Kallscheuer N."/>
            <person name="Luecker S."/>
            <person name="Lage O.M."/>
            <person name="Pohl T."/>
            <person name="Merkel B.J."/>
            <person name="Hornburger P."/>
            <person name="Mueller R.-W."/>
            <person name="Bruemmer F."/>
            <person name="Labrenz M."/>
            <person name="Spormann A.M."/>
            <person name="Op Den Camp H."/>
            <person name="Overmann J."/>
            <person name="Amann R."/>
            <person name="Jetten M.S.M."/>
            <person name="Mascher T."/>
            <person name="Medema M.H."/>
            <person name="Devos D.P."/>
            <person name="Kaster A.-K."/>
            <person name="Ovreas L."/>
            <person name="Rohde M."/>
            <person name="Galperin M.Y."/>
            <person name="Jogler C."/>
        </authorList>
    </citation>
    <scope>NUCLEOTIDE SEQUENCE [LARGE SCALE GENOMIC DNA]</scope>
    <source>
        <strain evidence="7 8">Poly59</strain>
    </source>
</reference>